<feature type="domain" description="EAL" evidence="1">
    <location>
        <begin position="161"/>
        <end position="415"/>
    </location>
</feature>
<dbReference type="Proteomes" id="UP001165641">
    <property type="component" value="Unassembled WGS sequence"/>
</dbReference>
<comment type="caution">
    <text evidence="2">The sequence shown here is derived from an EMBL/GenBank/DDBJ whole genome shotgun (WGS) entry which is preliminary data.</text>
</comment>
<dbReference type="Pfam" id="PF00563">
    <property type="entry name" value="EAL"/>
    <property type="match status" value="1"/>
</dbReference>
<gene>
    <name evidence="2" type="ORF">PAF17_00490</name>
</gene>
<sequence length="430" mass="47046">MWTWLKRSGQYALGRLAAAKGGNRGLLMLRLENCDDLQRHLGSAAFGQLLVSLSMRLSSAIRTEDPVRIVAPGLFAVTLLNRAEAEAMRIALRLQRDAQHPVNLDGQAITPVFSGVMIHPRAADAPSLPEMSQNACFRLDSLPAHKIGTITLFDHDPALCSPGLPASVSQAVADNQISAYFQPQISCHTGMVTGFEALARWHHPSRGTLAPGSFMPGMTEQDHHDLTRTILRQSISALKQWDRDGRQVPTVSVNISNCELSDPSFATGLLWELDRQDIRPGRLVLEVLESVAPVTSSPAARENLSRLSEAGCRLDLDDFGTGYASLDAIRQFGVNRIKIDRSFVLGCDVDAGQQRMILAILALAERLGISTLAEGVESLDEHTFLAQMGCDEVQGYAIARPMPLHETQDFLDGHLARIDQLPSFIKRDFG</sequence>
<dbReference type="SUPFAM" id="SSF141868">
    <property type="entry name" value="EAL domain-like"/>
    <property type="match status" value="1"/>
</dbReference>
<dbReference type="PANTHER" id="PTHR33121:SF70">
    <property type="entry name" value="SIGNALING PROTEIN YKOW"/>
    <property type="match status" value="1"/>
</dbReference>
<dbReference type="InterPro" id="IPR035919">
    <property type="entry name" value="EAL_sf"/>
</dbReference>
<dbReference type="Gene3D" id="3.20.20.450">
    <property type="entry name" value="EAL domain"/>
    <property type="match status" value="1"/>
</dbReference>
<evidence type="ECO:0000313" key="3">
    <source>
        <dbReference type="Proteomes" id="UP001165641"/>
    </source>
</evidence>
<reference evidence="2" key="1">
    <citation type="submission" date="2022-12" db="EMBL/GenBank/DDBJ databases">
        <title>Paracoccus onchidii sp. nov., isolated from a marine invertebrate from the South China Sea.</title>
        <authorList>
            <person name="Xu S."/>
            <person name="Liu Z."/>
            <person name="Xu Y."/>
        </authorList>
    </citation>
    <scope>NUCLEOTIDE SEQUENCE</scope>
    <source>
        <strain evidence="2">Z330</strain>
    </source>
</reference>
<dbReference type="InterPro" id="IPR043128">
    <property type="entry name" value="Rev_trsase/Diguanyl_cyclase"/>
</dbReference>
<dbReference type="SMART" id="SM00052">
    <property type="entry name" value="EAL"/>
    <property type="match status" value="1"/>
</dbReference>
<dbReference type="CDD" id="cd01948">
    <property type="entry name" value="EAL"/>
    <property type="match status" value="1"/>
</dbReference>
<dbReference type="PROSITE" id="PS50883">
    <property type="entry name" value="EAL"/>
    <property type="match status" value="1"/>
</dbReference>
<accession>A0ABT4Z9G3</accession>
<keyword evidence="3" id="KW-1185">Reference proteome</keyword>
<evidence type="ECO:0000313" key="2">
    <source>
        <dbReference type="EMBL" id="MDB6175983.1"/>
    </source>
</evidence>
<dbReference type="EMBL" id="JAQBIE010000001">
    <property type="protein sequence ID" value="MDB6175983.1"/>
    <property type="molecule type" value="Genomic_DNA"/>
</dbReference>
<dbReference type="RefSeq" id="WP_271887117.1">
    <property type="nucleotide sequence ID" value="NZ_JAQBIE010000001.1"/>
</dbReference>
<dbReference type="InterPro" id="IPR001633">
    <property type="entry name" value="EAL_dom"/>
</dbReference>
<dbReference type="Gene3D" id="3.30.70.270">
    <property type="match status" value="1"/>
</dbReference>
<name>A0ABT4Z9G3_9RHOB</name>
<organism evidence="2 3">
    <name type="scientific">Paracoccus onchidii</name>
    <dbReference type="NCBI Taxonomy" id="3017813"/>
    <lineage>
        <taxon>Bacteria</taxon>
        <taxon>Pseudomonadati</taxon>
        <taxon>Pseudomonadota</taxon>
        <taxon>Alphaproteobacteria</taxon>
        <taxon>Rhodobacterales</taxon>
        <taxon>Paracoccaceae</taxon>
        <taxon>Paracoccus</taxon>
    </lineage>
</organism>
<dbReference type="SUPFAM" id="SSF55073">
    <property type="entry name" value="Nucleotide cyclase"/>
    <property type="match status" value="1"/>
</dbReference>
<proteinExistence type="predicted"/>
<dbReference type="InterPro" id="IPR050706">
    <property type="entry name" value="Cyclic-di-GMP_PDE-like"/>
</dbReference>
<dbReference type="InterPro" id="IPR029787">
    <property type="entry name" value="Nucleotide_cyclase"/>
</dbReference>
<protein>
    <submittedName>
        <fullName evidence="2">EAL domain-containing protein</fullName>
    </submittedName>
</protein>
<evidence type="ECO:0000259" key="1">
    <source>
        <dbReference type="PROSITE" id="PS50883"/>
    </source>
</evidence>
<dbReference type="PANTHER" id="PTHR33121">
    <property type="entry name" value="CYCLIC DI-GMP PHOSPHODIESTERASE PDEF"/>
    <property type="match status" value="1"/>
</dbReference>